<keyword evidence="3" id="KW-1185">Reference proteome</keyword>
<dbReference type="EnsemblMetazoa" id="GPAI029884-RA">
    <property type="protein sequence ID" value="GPAI029884-PA"/>
    <property type="gene ID" value="GPAI029884"/>
</dbReference>
<feature type="region of interest" description="Disordered" evidence="1">
    <location>
        <begin position="1"/>
        <end position="20"/>
    </location>
</feature>
<evidence type="ECO:0000313" key="2">
    <source>
        <dbReference type="EnsemblMetazoa" id="GPAI029884-PA"/>
    </source>
</evidence>
<evidence type="ECO:0000313" key="3">
    <source>
        <dbReference type="Proteomes" id="UP000092445"/>
    </source>
</evidence>
<evidence type="ECO:0000256" key="1">
    <source>
        <dbReference type="SAM" id="MobiDB-lite"/>
    </source>
</evidence>
<feature type="region of interest" description="Disordered" evidence="1">
    <location>
        <begin position="62"/>
        <end position="94"/>
    </location>
</feature>
<accession>A0A1A9ZZM2</accession>
<feature type="compositionally biased region" description="Low complexity" evidence="1">
    <location>
        <begin position="254"/>
        <end position="263"/>
    </location>
</feature>
<proteinExistence type="predicted"/>
<protein>
    <submittedName>
        <fullName evidence="2">Uncharacterized protein</fullName>
    </submittedName>
</protein>
<dbReference type="Proteomes" id="UP000092445">
    <property type="component" value="Unassembled WGS sequence"/>
</dbReference>
<organism evidence="2 3">
    <name type="scientific">Glossina pallidipes</name>
    <name type="common">Tsetse fly</name>
    <dbReference type="NCBI Taxonomy" id="7398"/>
    <lineage>
        <taxon>Eukaryota</taxon>
        <taxon>Metazoa</taxon>
        <taxon>Ecdysozoa</taxon>
        <taxon>Arthropoda</taxon>
        <taxon>Hexapoda</taxon>
        <taxon>Insecta</taxon>
        <taxon>Pterygota</taxon>
        <taxon>Neoptera</taxon>
        <taxon>Endopterygota</taxon>
        <taxon>Diptera</taxon>
        <taxon>Brachycera</taxon>
        <taxon>Muscomorpha</taxon>
        <taxon>Hippoboscoidea</taxon>
        <taxon>Glossinidae</taxon>
        <taxon>Glossina</taxon>
    </lineage>
</organism>
<feature type="compositionally biased region" description="Polar residues" evidence="1">
    <location>
        <begin position="227"/>
        <end position="253"/>
    </location>
</feature>
<reference evidence="3" key="1">
    <citation type="submission" date="2014-03" db="EMBL/GenBank/DDBJ databases">
        <authorList>
            <person name="Aksoy S."/>
            <person name="Warren W."/>
            <person name="Wilson R.K."/>
        </authorList>
    </citation>
    <scope>NUCLEOTIDE SEQUENCE [LARGE SCALE GENOMIC DNA]</scope>
    <source>
        <strain evidence="3">IAEA</strain>
    </source>
</reference>
<name>A0A1A9ZZM2_GLOPL</name>
<feature type="region of interest" description="Disordered" evidence="1">
    <location>
        <begin position="212"/>
        <end position="263"/>
    </location>
</feature>
<feature type="region of interest" description="Disordered" evidence="1">
    <location>
        <begin position="416"/>
        <end position="436"/>
    </location>
</feature>
<feature type="compositionally biased region" description="Low complexity" evidence="1">
    <location>
        <begin position="417"/>
        <end position="430"/>
    </location>
</feature>
<dbReference type="VEuPathDB" id="VectorBase:GPAI029884"/>
<sequence length="453" mass="49147">MQTAISIAGMAPPTNPIEVSTSIKKPNKKIVLYNPSVDYTAPLQQQINADLIGSHPHVQQYVQQQQQQPQVRQTSSNVNNNTATTTNNNNNHNNNNIRSIHSSYNMNALAAAAAAAAAAATTITTNTTTTNNSNNSLALKLSEQQHSNNNNNNNNNNHIQATVLNSTTNNSKFNNNNNNGNSNATTITNTNATINNYKLMEYNAMKATANLDGCSSGSGSQPSLSPTMMSNNSAHNYGSNSKESLWSQQTSPSTKTATATATTTTNGRECNNIYDGNQLRNSFYIGSKNANNIINSHLNTNHTNLSSNYESNIITPAQQQTVWTSNATASMDEINKISNIWDIPHPAKTQDLFPEIWNNLNTYQQSSNSLTNNVASTNQAAAAVAATKMNNENISDISSNSPLDIWRTQITNTFITSNNHSNSNNANDSNGVKKHQTGTSTCMQLFSDEFLFK</sequence>
<dbReference type="STRING" id="7398.A0A1A9ZZM2"/>
<dbReference type="AlphaFoldDB" id="A0A1A9ZZM2"/>
<feature type="compositionally biased region" description="Low complexity" evidence="1">
    <location>
        <begin position="215"/>
        <end position="226"/>
    </location>
</feature>
<reference evidence="2" key="2">
    <citation type="submission" date="2020-05" db="UniProtKB">
        <authorList>
            <consortium name="EnsemblMetazoa"/>
        </authorList>
    </citation>
    <scope>IDENTIFICATION</scope>
    <source>
        <strain evidence="2">IAEA</strain>
    </source>
</reference>